<dbReference type="AlphaFoldDB" id="A0A6S8CCB4"/>
<gene>
    <name evidence="3" type="ORF">ALAG00032_LOCUS4287</name>
    <name evidence="4" type="ORF">ALAG00032_LOCUS4288</name>
</gene>
<organism evidence="4">
    <name type="scientific">Aureoumbra lagunensis</name>
    <dbReference type="NCBI Taxonomy" id="44058"/>
    <lineage>
        <taxon>Eukaryota</taxon>
        <taxon>Sar</taxon>
        <taxon>Stramenopiles</taxon>
        <taxon>Ochrophyta</taxon>
        <taxon>Pelagophyceae</taxon>
        <taxon>Pelagomonadales</taxon>
        <taxon>Aureoumbra</taxon>
    </lineage>
</organism>
<dbReference type="Gene3D" id="1.25.40.10">
    <property type="entry name" value="Tetratricopeptide repeat domain"/>
    <property type="match status" value="1"/>
</dbReference>
<dbReference type="SUPFAM" id="SSF48452">
    <property type="entry name" value="TPR-like"/>
    <property type="match status" value="1"/>
</dbReference>
<feature type="compositionally biased region" description="Acidic residues" evidence="2">
    <location>
        <begin position="1"/>
        <end position="12"/>
    </location>
</feature>
<sequence length="620" mass="71428">MWGDAELEEWAEEQVQRIEEEEKNEEKLETTKKSFAEVPVRRVLRESASPSKERVCFGPGQEVRISFRIWPNVEGKVVIDPEDLTVERFQVNEVVVSGESVRYEPRSCKSENHLQIEDDLDEWLGLPPENEIEHEWTRALDAALESGFEGEDILYESNKWRCQVEIEAVMYVREVVDPRTPVAQHGLCGFARCKRMRQEKYGTEADFLRRPADGTIVRGQIRKLKGMANPKAFGVKSAWSSLDEDQPFEVHLGEGEIAEAFEAALLHCGKIGNILRLAAAGETLLHDNDHEDASNLIGKYDNEIVVEICIKEIDESNKREIMKMKMDQKIARADILRARGSKLWTMGRKRRAEMIWHDGTRLFSFIKPEDSAFDPTDVHMKENETGRMASIPLLLNEALAMRARGAIKDARINLDEALDYDPNHAKALFRRGQIFVDLQLWDHARYDLARCLDLTGGNRDLDNELARLRRLQRRQDAKDGKYFKDAFADDRQAIYDDVDLDPTKMAKARQELRDWAKKQELLAKQKKEGNTPTLKREHTTPAWDWTASYSTKDRPKLVSTTAITELETKIESDVVKIDDLQAEIEELDEEEEEARRLAKQEYYNTQIGLGNMRIQVPESE</sequence>
<evidence type="ECO:0000313" key="3">
    <source>
        <dbReference type="EMBL" id="CAE0363546.1"/>
    </source>
</evidence>
<evidence type="ECO:0000256" key="2">
    <source>
        <dbReference type="SAM" id="MobiDB-lite"/>
    </source>
</evidence>
<dbReference type="EMBL" id="HBIJ01006118">
    <property type="protein sequence ID" value="CAE0363546.1"/>
    <property type="molecule type" value="Transcribed_RNA"/>
</dbReference>
<reference evidence="4" key="1">
    <citation type="submission" date="2021-01" db="EMBL/GenBank/DDBJ databases">
        <authorList>
            <person name="Corre E."/>
            <person name="Pelletier E."/>
            <person name="Niang G."/>
            <person name="Scheremetjew M."/>
            <person name="Finn R."/>
            <person name="Kale V."/>
            <person name="Holt S."/>
            <person name="Cochrane G."/>
            <person name="Meng A."/>
            <person name="Brown T."/>
            <person name="Cohen L."/>
        </authorList>
    </citation>
    <scope>NUCLEOTIDE SEQUENCE</scope>
    <source>
        <strain evidence="4">CCMP1510</strain>
    </source>
</reference>
<protein>
    <submittedName>
        <fullName evidence="4">Uncharacterized protein</fullName>
    </submittedName>
</protein>
<evidence type="ECO:0000256" key="1">
    <source>
        <dbReference type="SAM" id="Coils"/>
    </source>
</evidence>
<evidence type="ECO:0000313" key="4">
    <source>
        <dbReference type="EMBL" id="CAE0363547.1"/>
    </source>
</evidence>
<feature type="compositionally biased region" description="Basic and acidic residues" evidence="2">
    <location>
        <begin position="14"/>
        <end position="31"/>
    </location>
</feature>
<feature type="region of interest" description="Disordered" evidence="2">
    <location>
        <begin position="1"/>
        <end position="31"/>
    </location>
</feature>
<dbReference type="InterPro" id="IPR050754">
    <property type="entry name" value="FKBP4/5/8-like"/>
</dbReference>
<accession>A0A6S8CCB4</accession>
<name>A0A6S8CCB4_9STRA</name>
<proteinExistence type="predicted"/>
<dbReference type="EMBL" id="HBIJ01006119">
    <property type="protein sequence ID" value="CAE0363547.1"/>
    <property type="molecule type" value="Transcribed_RNA"/>
</dbReference>
<feature type="coiled-coil region" evidence="1">
    <location>
        <begin position="563"/>
        <end position="600"/>
    </location>
</feature>
<dbReference type="InterPro" id="IPR011990">
    <property type="entry name" value="TPR-like_helical_dom_sf"/>
</dbReference>
<keyword evidence="1" id="KW-0175">Coiled coil</keyword>
<dbReference type="PANTHER" id="PTHR46512">
    <property type="entry name" value="PEPTIDYLPROLYL ISOMERASE"/>
    <property type="match status" value="1"/>
</dbReference>